<dbReference type="Proteomes" id="UP000095286">
    <property type="component" value="Unplaced"/>
</dbReference>
<accession>A0AC35UH39</accession>
<proteinExistence type="predicted"/>
<dbReference type="WBParaSite" id="RSKR_0001120400.1">
    <property type="protein sequence ID" value="RSKR_0001120400.1"/>
    <property type="gene ID" value="RSKR_0001120400"/>
</dbReference>
<evidence type="ECO:0000313" key="1">
    <source>
        <dbReference type="Proteomes" id="UP000095286"/>
    </source>
</evidence>
<protein>
    <submittedName>
        <fullName evidence="2">G-patch_2 domain-containing protein</fullName>
    </submittedName>
</protein>
<reference evidence="2" key="1">
    <citation type="submission" date="2016-11" db="UniProtKB">
        <authorList>
            <consortium name="WormBaseParasite"/>
        </authorList>
    </citation>
    <scope>IDENTIFICATION</scope>
    <source>
        <strain evidence="2">KR3021</strain>
    </source>
</reference>
<evidence type="ECO:0000313" key="2">
    <source>
        <dbReference type="WBParaSite" id="RSKR_0001120400.1"/>
    </source>
</evidence>
<name>A0AC35UH39_9BILA</name>
<sequence length="212" mass="23289">MNFSLNLGPSKPQPPKPSTSFISAFNQDDHSDDEKKTKKVKTTITSFKTESAETASSPGIASIPLPTKGSEWRIALLKKKLGNKETSLDERAKIILQLEAMGIDGDSSVGDRRNVGCIQITTTSKRKHENLGDSDYSMVSVDDFGKALLNGMGYNNGNGTWKNKQTKVYIKDPVRRVDRLGLGADPTAKLKKLDEEAEEAKKAMREALMSKK</sequence>
<organism evidence="1 2">
    <name type="scientific">Rhabditophanes sp. KR3021</name>
    <dbReference type="NCBI Taxonomy" id="114890"/>
    <lineage>
        <taxon>Eukaryota</taxon>
        <taxon>Metazoa</taxon>
        <taxon>Ecdysozoa</taxon>
        <taxon>Nematoda</taxon>
        <taxon>Chromadorea</taxon>
        <taxon>Rhabditida</taxon>
        <taxon>Tylenchina</taxon>
        <taxon>Panagrolaimomorpha</taxon>
        <taxon>Strongyloidoidea</taxon>
        <taxon>Alloionematidae</taxon>
        <taxon>Rhabditophanes</taxon>
    </lineage>
</organism>